<dbReference type="SUPFAM" id="SSF48403">
    <property type="entry name" value="Ankyrin repeat"/>
    <property type="match status" value="1"/>
</dbReference>
<dbReference type="InterPro" id="IPR001849">
    <property type="entry name" value="PH_domain"/>
</dbReference>
<keyword evidence="3" id="KW-0479">Metal-binding</keyword>
<dbReference type="PANTHER" id="PTHR45819:SF5">
    <property type="entry name" value="CENTAURIN-GAMMA-1A"/>
    <property type="match status" value="1"/>
</dbReference>
<evidence type="ECO:0000313" key="13">
    <source>
        <dbReference type="Proteomes" id="UP001328107"/>
    </source>
</evidence>
<dbReference type="InterPro" id="IPR001806">
    <property type="entry name" value="Small_GTPase"/>
</dbReference>
<feature type="region of interest" description="Disordered" evidence="9">
    <location>
        <begin position="115"/>
        <end position="141"/>
    </location>
</feature>
<dbReference type="Pfam" id="PF12796">
    <property type="entry name" value="Ank_2"/>
    <property type="match status" value="1"/>
</dbReference>
<dbReference type="SUPFAM" id="SSF57863">
    <property type="entry name" value="ArfGap/RecO-like zinc finger"/>
    <property type="match status" value="1"/>
</dbReference>
<dbReference type="Gene3D" id="1.25.40.20">
    <property type="entry name" value="Ankyrin repeat-containing domain"/>
    <property type="match status" value="1"/>
</dbReference>
<feature type="domain" description="Arf-GAP" evidence="11">
    <location>
        <begin position="1059"/>
        <end position="1179"/>
    </location>
</feature>
<feature type="compositionally biased region" description="Basic and acidic residues" evidence="9">
    <location>
        <begin position="816"/>
        <end position="825"/>
    </location>
</feature>
<dbReference type="Pfam" id="PF00071">
    <property type="entry name" value="Ras"/>
    <property type="match status" value="1"/>
</dbReference>
<reference evidence="13" key="1">
    <citation type="submission" date="2022-10" db="EMBL/GenBank/DDBJ databases">
        <title>Genome assembly of Pristionchus species.</title>
        <authorList>
            <person name="Yoshida K."/>
            <person name="Sommer R.J."/>
        </authorList>
    </citation>
    <scope>NUCLEOTIDE SEQUENCE [LARGE SCALE GENOMIC DNA]</scope>
    <source>
        <strain evidence="13">RS5460</strain>
    </source>
</reference>
<dbReference type="Pfam" id="PF01412">
    <property type="entry name" value="ArfGap"/>
    <property type="match status" value="1"/>
</dbReference>
<feature type="region of interest" description="Disordered" evidence="9">
    <location>
        <begin position="627"/>
        <end position="650"/>
    </location>
</feature>
<comment type="similarity">
    <text evidence="1">Belongs to the centaurin gamma-like family.</text>
</comment>
<dbReference type="FunFam" id="1.10.220.150:FF:000009">
    <property type="entry name" value="stromal membrane-associated protein 1 isoform X1"/>
    <property type="match status" value="1"/>
</dbReference>
<evidence type="ECO:0000313" key="12">
    <source>
        <dbReference type="EMBL" id="GMR44562.1"/>
    </source>
</evidence>
<feature type="compositionally biased region" description="Basic and acidic residues" evidence="9">
    <location>
        <begin position="300"/>
        <end position="313"/>
    </location>
</feature>
<dbReference type="Gene3D" id="3.40.50.300">
    <property type="entry name" value="P-loop containing nucleotide triphosphate hydrolases"/>
    <property type="match status" value="1"/>
</dbReference>
<dbReference type="PROSITE" id="PS51421">
    <property type="entry name" value="RAS"/>
    <property type="match status" value="1"/>
</dbReference>
<evidence type="ECO:0000256" key="1">
    <source>
        <dbReference type="ARBA" id="ARBA00005430"/>
    </source>
</evidence>
<proteinExistence type="inferred from homology"/>
<evidence type="ECO:0000259" key="11">
    <source>
        <dbReference type="PROSITE" id="PS50115"/>
    </source>
</evidence>
<evidence type="ECO:0000256" key="9">
    <source>
        <dbReference type="SAM" id="MobiDB-lite"/>
    </source>
</evidence>
<gene>
    <name evidence="12" type="ORF">PMAYCL1PPCAC_14757</name>
</gene>
<dbReference type="SMART" id="SM00173">
    <property type="entry name" value="RAS"/>
    <property type="match status" value="1"/>
</dbReference>
<dbReference type="InterPro" id="IPR011993">
    <property type="entry name" value="PH-like_dom_sf"/>
</dbReference>
<evidence type="ECO:0000256" key="5">
    <source>
        <dbReference type="ARBA" id="ARBA00022833"/>
    </source>
</evidence>
<dbReference type="SMART" id="SM00174">
    <property type="entry name" value="RHO"/>
    <property type="match status" value="1"/>
</dbReference>
<dbReference type="SMART" id="SM00105">
    <property type="entry name" value="ArfGap"/>
    <property type="match status" value="1"/>
</dbReference>
<dbReference type="PROSITE" id="PS50115">
    <property type="entry name" value="ARFGAP"/>
    <property type="match status" value="1"/>
</dbReference>
<feature type="compositionally biased region" description="Basic residues" evidence="9">
    <location>
        <begin position="244"/>
        <end position="254"/>
    </location>
</feature>
<dbReference type="InterPro" id="IPR001164">
    <property type="entry name" value="ArfGAP_dom"/>
</dbReference>
<dbReference type="SUPFAM" id="SSF52540">
    <property type="entry name" value="P-loop containing nucleoside triphosphate hydrolases"/>
    <property type="match status" value="1"/>
</dbReference>
<dbReference type="GO" id="GO:0005525">
    <property type="term" value="F:GTP binding"/>
    <property type="evidence" value="ECO:0007669"/>
    <property type="project" value="InterPro"/>
</dbReference>
<protein>
    <submittedName>
        <fullName evidence="12">Uncharacterized protein</fullName>
    </submittedName>
</protein>
<feature type="compositionally biased region" description="Low complexity" evidence="9">
    <location>
        <begin position="961"/>
        <end position="973"/>
    </location>
</feature>
<feature type="compositionally biased region" description="Low complexity" evidence="9">
    <location>
        <begin position="779"/>
        <end position="795"/>
    </location>
</feature>
<feature type="region of interest" description="Disordered" evidence="9">
    <location>
        <begin position="779"/>
        <end position="801"/>
    </location>
</feature>
<dbReference type="EMBL" id="BTRK01000003">
    <property type="protein sequence ID" value="GMR44562.1"/>
    <property type="molecule type" value="Genomic_DNA"/>
</dbReference>
<feature type="repeat" description="ANK" evidence="7">
    <location>
        <begin position="1218"/>
        <end position="1250"/>
    </location>
</feature>
<dbReference type="GO" id="GO:0005096">
    <property type="term" value="F:GTPase activator activity"/>
    <property type="evidence" value="ECO:0007669"/>
    <property type="project" value="UniProtKB-KW"/>
</dbReference>
<feature type="compositionally biased region" description="Polar residues" evidence="9">
    <location>
        <begin position="129"/>
        <end position="141"/>
    </location>
</feature>
<dbReference type="SMART" id="SM00248">
    <property type="entry name" value="ANK"/>
    <property type="match status" value="2"/>
</dbReference>
<feature type="region of interest" description="Disordered" evidence="9">
    <location>
        <begin position="36"/>
        <end position="83"/>
    </location>
</feature>
<dbReference type="InterPro" id="IPR051282">
    <property type="entry name" value="Arf-GAP_GTPase_ANK_PH"/>
</dbReference>
<dbReference type="PROSITE" id="PS50003">
    <property type="entry name" value="PH_DOMAIN"/>
    <property type="match status" value="1"/>
</dbReference>
<dbReference type="InterPro" id="IPR036770">
    <property type="entry name" value="Ankyrin_rpt-contain_sf"/>
</dbReference>
<dbReference type="FunFam" id="3.40.50.300:FF:000178">
    <property type="entry name" value="Arf-GAP with GTPase, ANK repeat and PH domain-containing protein 1"/>
    <property type="match status" value="1"/>
</dbReference>
<dbReference type="InterPro" id="IPR027417">
    <property type="entry name" value="P-loop_NTPase"/>
</dbReference>
<evidence type="ECO:0000259" key="10">
    <source>
        <dbReference type="PROSITE" id="PS50003"/>
    </source>
</evidence>
<keyword evidence="13" id="KW-1185">Reference proteome</keyword>
<dbReference type="PROSITE" id="PS50297">
    <property type="entry name" value="ANK_REP_REGION"/>
    <property type="match status" value="1"/>
</dbReference>
<evidence type="ECO:0000256" key="7">
    <source>
        <dbReference type="PROSITE-ProRule" id="PRU00023"/>
    </source>
</evidence>
<organism evidence="12 13">
    <name type="scientific">Pristionchus mayeri</name>
    <dbReference type="NCBI Taxonomy" id="1317129"/>
    <lineage>
        <taxon>Eukaryota</taxon>
        <taxon>Metazoa</taxon>
        <taxon>Ecdysozoa</taxon>
        <taxon>Nematoda</taxon>
        <taxon>Chromadorea</taxon>
        <taxon>Rhabditida</taxon>
        <taxon>Rhabditina</taxon>
        <taxon>Diplogasteromorpha</taxon>
        <taxon>Diplogasteroidea</taxon>
        <taxon>Neodiplogasteridae</taxon>
        <taxon>Pristionchus</taxon>
    </lineage>
</organism>
<accession>A0AAN5HX58</accession>
<feature type="domain" description="PH" evidence="10">
    <location>
        <begin position="837"/>
        <end position="1039"/>
    </location>
</feature>
<keyword evidence="5" id="KW-0862">Zinc</keyword>
<evidence type="ECO:0000256" key="2">
    <source>
        <dbReference type="ARBA" id="ARBA00022468"/>
    </source>
</evidence>
<dbReference type="InterPro" id="IPR037278">
    <property type="entry name" value="ARFGAP/RecO"/>
</dbReference>
<dbReference type="PANTHER" id="PTHR45819">
    <property type="entry name" value="CENTAURIN-GAMMA-1A"/>
    <property type="match status" value="1"/>
</dbReference>
<feature type="non-terminal residue" evidence="12">
    <location>
        <position position="1"/>
    </location>
</feature>
<dbReference type="Proteomes" id="UP001328107">
    <property type="component" value="Unassembled WGS sequence"/>
</dbReference>
<feature type="region of interest" description="Disordered" evidence="9">
    <location>
        <begin position="244"/>
        <end position="337"/>
    </location>
</feature>
<keyword evidence="6 7" id="KW-0040">ANK repeat</keyword>
<evidence type="ECO:0000256" key="8">
    <source>
        <dbReference type="PROSITE-ProRule" id="PRU00288"/>
    </source>
</evidence>
<keyword evidence="2" id="KW-0343">GTPase activation</keyword>
<feature type="compositionally biased region" description="Low complexity" evidence="9">
    <location>
        <begin position="728"/>
        <end position="738"/>
    </location>
</feature>
<dbReference type="InterPro" id="IPR038508">
    <property type="entry name" value="ArfGAP_dom_sf"/>
</dbReference>
<dbReference type="SMART" id="SM00233">
    <property type="entry name" value="PH"/>
    <property type="match status" value="1"/>
</dbReference>
<dbReference type="Gene3D" id="1.10.220.150">
    <property type="entry name" value="Arf GTPase activating protein"/>
    <property type="match status" value="1"/>
</dbReference>
<dbReference type="GO" id="GO:0003924">
    <property type="term" value="F:GTPase activity"/>
    <property type="evidence" value="ECO:0007669"/>
    <property type="project" value="InterPro"/>
</dbReference>
<dbReference type="InterPro" id="IPR002110">
    <property type="entry name" value="Ankyrin_rpt"/>
</dbReference>
<feature type="compositionally biased region" description="Low complexity" evidence="9">
    <location>
        <begin position="703"/>
        <end position="718"/>
    </location>
</feature>
<dbReference type="SMART" id="SM00175">
    <property type="entry name" value="RAB"/>
    <property type="match status" value="1"/>
</dbReference>
<dbReference type="PRINTS" id="PR00405">
    <property type="entry name" value="REVINTRACTNG"/>
</dbReference>
<evidence type="ECO:0000256" key="6">
    <source>
        <dbReference type="ARBA" id="ARBA00023043"/>
    </source>
</evidence>
<dbReference type="GO" id="GO:0008270">
    <property type="term" value="F:zinc ion binding"/>
    <property type="evidence" value="ECO:0007669"/>
    <property type="project" value="UniProtKB-KW"/>
</dbReference>
<evidence type="ECO:0000256" key="3">
    <source>
        <dbReference type="ARBA" id="ARBA00022723"/>
    </source>
</evidence>
<comment type="caution">
    <text evidence="12">The sequence shown here is derived from an EMBL/GenBank/DDBJ whole genome shotgun (WGS) entry which is preliminary data.</text>
</comment>
<keyword evidence="4 8" id="KW-0863">Zinc-finger</keyword>
<dbReference type="PROSITE" id="PS51419">
    <property type="entry name" value="RAB"/>
    <property type="match status" value="1"/>
</dbReference>
<dbReference type="SUPFAM" id="SSF50729">
    <property type="entry name" value="PH domain-like"/>
    <property type="match status" value="1"/>
</dbReference>
<name>A0AAN5HX58_9BILA</name>
<feature type="region of interest" description="Disordered" evidence="9">
    <location>
        <begin position="903"/>
        <end position="1001"/>
    </location>
</feature>
<evidence type="ECO:0000256" key="4">
    <source>
        <dbReference type="ARBA" id="ARBA00022771"/>
    </source>
</evidence>
<dbReference type="Gene3D" id="2.30.29.30">
    <property type="entry name" value="Pleckstrin-homology domain (PH domain)/Phosphotyrosine-binding domain (PTB)"/>
    <property type="match status" value="1"/>
</dbReference>
<feature type="region of interest" description="Disordered" evidence="9">
    <location>
        <begin position="806"/>
        <end position="825"/>
    </location>
</feature>
<sequence length="1330" mass="145726">ISDLPLIDRSSPTSLAVAPDYPLVVVDRAVDRQRTRQALGSSKPLVPPSLGSTGLAMPIRSSSRARIDERRRVTRSKSDYGGAARTTATVPTATAYPTLRHHNIDYIDDYRGGGSGGERRMGSEMEDCCTSSDGDTTLPSGMNTSMNTTGASSDYYGDYSVHHHHQRLNATALGCPEEGGYRNRRYRTRSNSRPLFEGETSMGYGMDYESRSFYDSRTAPKTPSRSSRVREVLLDLLLLGGRSRRRERKEKKRASSVVPGAPVGAPCATPRATSLNPAHYHQQQQQQQQQSHHNTPLADANERRREVTWMDERRRRRRRSSLERYMRTPSVDTALSPPYAARDMVGRIPYAQLHHHHHQHLPSAASDWEMDRRWKSGEDVRARGRQYYHREMEAEEPRRKKKREVVRIWETPRPQCVRIASMVAEKDGGRREKRRMGRKDAFVNSHEWTLSRQVSELHLGIIGLPHSGKTALVHRYLTQVYQAEESPEGGRFKKEVVLESRSHLLLIRDEGNAPPDGQFTLWADAILFVFAVDSWETFEGLQHLYHRMCDFRSLQEMPVILVGTKDTVSESSPRVVTEEQGKRMAHKFGRCAYYETNASHGLNVEKVFKEACLKMFSSRRLSLGGYRTPTPTTDKYATDSRMYGGGSSSARGVSSAASAYPLGGGNAAPSHHRSVSAVPGGDPRGAKPGHPYAATRTHSSAIPFSSSSTGGPSASFASRAAMDPRGISPSSSQKSINSVTNGGALYSRSTAAIYDMNGGAYLPAAMSSVSSMGAGMEASSVSTSHLPTPSSTPTTQRKNRRISNIFQRPSKGSSADPHHHYDGSAEKMRDVGQGRAIPIMQGQLYKRSGGKSALNRGEWKKKFVTLTNDGKLTYHQSLKEYMDNGQGKEVFLGLAAVRLPGRQRMRNSQATSTLLEGGDTGGVVEGQQRTPRENNNGGGGMQGPVASGEGTSGGGSDDGAHSAPSTSTTSRASIPMTPQTVANSKKRRGYSRKLGGGKGNEEDEECFEIVTCDAKRWEFCAASAEEREEWVKAIEGQIDAALQKQTSAPSSQTRVLGARTEVTAILSIPGNEVCADCAAARPEWASLNLGTVICMECSGVHRNLGSHISKVRSLKFDEWPVEYLSVMRSIGNACANRLWECRLPADERPRADATPDEREAFIRAKYVDKRYLAPLADGQTAIGGQLIGAVLSGDVPSVCSLLTRATPSDVNTTVSSTDRRTVLHLACSSGRVVVVQLLLWNNADVRALDGEGRSALWHARNGDAAECAAVLIAAGLPADYGVDEKEERQQRTVQQQQPMQQLHEAQVILGSMSSRDYSDSTRRLTSVGNA</sequence>
<dbReference type="PROSITE" id="PS50088">
    <property type="entry name" value="ANK_REPEAT"/>
    <property type="match status" value="1"/>
</dbReference>
<feature type="region of interest" description="Disordered" evidence="9">
    <location>
        <begin position="663"/>
        <end position="739"/>
    </location>
</feature>